<comment type="caution">
    <text evidence="2">The sequence shown here is derived from an EMBL/GenBank/DDBJ whole genome shotgun (WGS) entry which is preliminary data.</text>
</comment>
<evidence type="ECO:0000259" key="1">
    <source>
        <dbReference type="Pfam" id="PF08241"/>
    </source>
</evidence>
<dbReference type="Gene3D" id="3.40.50.150">
    <property type="entry name" value="Vaccinia Virus protein VP39"/>
    <property type="match status" value="1"/>
</dbReference>
<keyword evidence="3" id="KW-1185">Reference proteome</keyword>
<dbReference type="Pfam" id="PF08241">
    <property type="entry name" value="Methyltransf_11"/>
    <property type="match status" value="1"/>
</dbReference>
<evidence type="ECO:0000313" key="2">
    <source>
        <dbReference type="EMBL" id="KIA62330.1"/>
    </source>
</evidence>
<gene>
    <name evidence="2" type="ORF">FG87_25750</name>
</gene>
<proteinExistence type="predicted"/>
<keyword evidence="2" id="KW-0808">Transferase</keyword>
<accession>A0ABR4ZAH0</accession>
<dbReference type="PANTHER" id="PTHR43591:SF24">
    <property type="entry name" value="2-METHOXY-6-POLYPRENYL-1,4-BENZOQUINOL METHYLASE, MITOCHONDRIAL"/>
    <property type="match status" value="1"/>
</dbReference>
<keyword evidence="2" id="KW-0489">Methyltransferase</keyword>
<dbReference type="GO" id="GO:0008168">
    <property type="term" value="F:methyltransferase activity"/>
    <property type="evidence" value="ECO:0007669"/>
    <property type="project" value="UniProtKB-KW"/>
</dbReference>
<reference evidence="2 3" key="1">
    <citation type="journal article" date="2014" name="Int. J. Syst. Evol. Microbiol.">
        <title>Nocardia vulneris sp. nov., isolated from wounds of human patients in North America.</title>
        <authorList>
            <person name="Lasker B.A."/>
            <person name="Bell M."/>
            <person name="Klenk H.P."/>
            <person name="Sproer C."/>
            <person name="Schumann C."/>
            <person name="Schumann P."/>
            <person name="Brown J.M."/>
        </authorList>
    </citation>
    <scope>NUCLEOTIDE SEQUENCE [LARGE SCALE GENOMIC DNA]</scope>
    <source>
        <strain evidence="2 3">W9851</strain>
    </source>
</reference>
<dbReference type="InterPro" id="IPR013216">
    <property type="entry name" value="Methyltransf_11"/>
</dbReference>
<name>A0ABR4ZAH0_9NOCA</name>
<feature type="domain" description="Methyltransferase type 11" evidence="1">
    <location>
        <begin position="56"/>
        <end position="155"/>
    </location>
</feature>
<dbReference type="PANTHER" id="PTHR43591">
    <property type="entry name" value="METHYLTRANSFERASE"/>
    <property type="match status" value="1"/>
</dbReference>
<dbReference type="RefSeq" id="WP_043675523.1">
    <property type="nucleotide sequence ID" value="NZ_BDCI01000007.1"/>
</dbReference>
<protein>
    <submittedName>
        <fullName evidence="2">SAM-dependent methyltransferase</fullName>
    </submittedName>
</protein>
<dbReference type="EMBL" id="JNFP01000033">
    <property type="protein sequence ID" value="KIA62330.1"/>
    <property type="molecule type" value="Genomic_DNA"/>
</dbReference>
<organism evidence="2 3">
    <name type="scientific">Nocardia vulneris</name>
    <dbReference type="NCBI Taxonomy" id="1141657"/>
    <lineage>
        <taxon>Bacteria</taxon>
        <taxon>Bacillati</taxon>
        <taxon>Actinomycetota</taxon>
        <taxon>Actinomycetes</taxon>
        <taxon>Mycobacteriales</taxon>
        <taxon>Nocardiaceae</taxon>
        <taxon>Nocardia</taxon>
    </lineage>
</organism>
<dbReference type="InterPro" id="IPR029063">
    <property type="entry name" value="SAM-dependent_MTases_sf"/>
</dbReference>
<dbReference type="Proteomes" id="UP000031364">
    <property type="component" value="Unassembled WGS sequence"/>
</dbReference>
<evidence type="ECO:0000313" key="3">
    <source>
        <dbReference type="Proteomes" id="UP000031364"/>
    </source>
</evidence>
<dbReference type="CDD" id="cd02440">
    <property type="entry name" value="AdoMet_MTases"/>
    <property type="match status" value="1"/>
</dbReference>
<dbReference type="GO" id="GO:0032259">
    <property type="term" value="P:methylation"/>
    <property type="evidence" value="ECO:0007669"/>
    <property type="project" value="UniProtKB-KW"/>
</dbReference>
<dbReference type="SUPFAM" id="SSF53335">
    <property type="entry name" value="S-adenosyl-L-methionine-dependent methyltransferases"/>
    <property type="match status" value="1"/>
</dbReference>
<sequence>MNGVRARVLSTVAGQLGNPHGLLGRGVAVVLNRANKRAIEAAVAAAAIRPGQTAADLGFGGGAGLSLLLARIGNSGTVHGVEISPDMLARARSAFAREITTGRLRLSEGSLTALPLAEHSLDGAITVNTIYFVPDLDAACAELVRVVRPGGRIVIDIGDPDTMAKMPFTPYGFRLRPVAEVIAALERAGCTVDHQQSATPPIPRHLLIATP</sequence>